<feature type="region of interest" description="Disordered" evidence="1">
    <location>
        <begin position="24"/>
        <end position="80"/>
    </location>
</feature>
<evidence type="ECO:0000256" key="2">
    <source>
        <dbReference type="SAM" id="SignalP"/>
    </source>
</evidence>
<evidence type="ECO:0000313" key="4">
    <source>
        <dbReference type="EMBL" id="AQP43747.1"/>
    </source>
</evidence>
<dbReference type="PROSITE" id="PS51257">
    <property type="entry name" value="PROKAR_LIPOPROTEIN"/>
    <property type="match status" value="1"/>
</dbReference>
<keyword evidence="2" id="KW-0732">Signal</keyword>
<reference evidence="4 5" key="1">
    <citation type="journal article" date="2016" name="Int. J. Syst. Evol. Microbiol.">
        <title>Tessaracoccus flavus sp. nov., isolated from the drainage system of a lindane-producing factory.</title>
        <authorList>
            <person name="Kumari R."/>
            <person name="Singh P."/>
            <person name="Schumann P."/>
            <person name="Lal R."/>
        </authorList>
    </citation>
    <scope>NUCLEOTIDE SEQUENCE [LARGE SCALE GENOMIC DNA]</scope>
    <source>
        <strain evidence="4 5">RP1T</strain>
    </source>
</reference>
<evidence type="ECO:0000256" key="1">
    <source>
        <dbReference type="SAM" id="MobiDB-lite"/>
    </source>
</evidence>
<organism evidence="4 5">
    <name type="scientific">Tessaracoccus flavus</name>
    <dbReference type="NCBI Taxonomy" id="1610493"/>
    <lineage>
        <taxon>Bacteria</taxon>
        <taxon>Bacillati</taxon>
        <taxon>Actinomycetota</taxon>
        <taxon>Actinomycetes</taxon>
        <taxon>Propionibacteriales</taxon>
        <taxon>Propionibacteriaceae</taxon>
        <taxon>Tessaracoccus</taxon>
    </lineage>
</organism>
<name>A0A1Q2CCC3_9ACTN</name>
<dbReference type="AlphaFoldDB" id="A0A1Q2CCC3"/>
<evidence type="ECO:0000259" key="3">
    <source>
        <dbReference type="Pfam" id="PF03413"/>
    </source>
</evidence>
<feature type="compositionally biased region" description="Low complexity" evidence="1">
    <location>
        <begin position="54"/>
        <end position="72"/>
    </location>
</feature>
<keyword evidence="5" id="KW-1185">Reference proteome</keyword>
<dbReference type="Gene3D" id="3.10.450.40">
    <property type="match status" value="1"/>
</dbReference>
<feature type="chain" id="PRO_5043501037" description="PepSY domain-containing protein" evidence="2">
    <location>
        <begin position="18"/>
        <end position="213"/>
    </location>
</feature>
<dbReference type="STRING" id="1610493.RPIT_02080"/>
<feature type="signal peptide" evidence="2">
    <location>
        <begin position="1"/>
        <end position="17"/>
    </location>
</feature>
<sequence>MNIRRVSLSLIASSALAVVACGASEGPTGDTSPITPGPVVATTSSPDGGVGDGASPTSSSPAAAASEPSSAPVQSTGEGAEEINASALQAVSTAEESAGGAAVKLDDEDFDRAWEIDVLVGNRVVEVKVNREGTEVLETADDDALDDGETAQPGDLIAAAEAALGHSPGVIDDVELETDDGVLYWSVELDGTDGGDDVELRVDTRTGAVTPEG</sequence>
<dbReference type="InterPro" id="IPR025711">
    <property type="entry name" value="PepSY"/>
</dbReference>
<dbReference type="EMBL" id="CP019605">
    <property type="protein sequence ID" value="AQP43747.1"/>
    <property type="molecule type" value="Genomic_DNA"/>
</dbReference>
<dbReference type="KEGG" id="tfl:RPIT_02080"/>
<protein>
    <recommendedName>
        <fullName evidence="3">PepSY domain-containing protein</fullName>
    </recommendedName>
</protein>
<dbReference type="RefSeq" id="WP_077340106.1">
    <property type="nucleotide sequence ID" value="NZ_CP019605.1"/>
</dbReference>
<dbReference type="Proteomes" id="UP000188324">
    <property type="component" value="Chromosome"/>
</dbReference>
<evidence type="ECO:0000313" key="5">
    <source>
        <dbReference type="Proteomes" id="UP000188324"/>
    </source>
</evidence>
<proteinExistence type="predicted"/>
<dbReference type="OrthoDB" id="4871528at2"/>
<gene>
    <name evidence="4" type="ORF">RPIT_02080</name>
</gene>
<dbReference type="Pfam" id="PF03413">
    <property type="entry name" value="PepSY"/>
    <property type="match status" value="1"/>
</dbReference>
<feature type="domain" description="PepSY" evidence="3">
    <location>
        <begin position="157"/>
        <end position="209"/>
    </location>
</feature>
<accession>A0A1Q2CCC3</accession>